<comment type="caution">
    <text evidence="1">The sequence shown here is derived from an EMBL/GenBank/DDBJ whole genome shotgun (WGS) entry which is preliminary data.</text>
</comment>
<dbReference type="InterPro" id="IPR011050">
    <property type="entry name" value="Pectin_lyase_fold/virulence"/>
</dbReference>
<name>A0A5J4U1F6_9EUKA</name>
<dbReference type="AlphaFoldDB" id="A0A5J4U1F6"/>
<sequence length="406" mass="44069">MIISNSLFDQCEAFSGGGIYADIFNSGKLTIDGQCNFTYCYAFIGGGISATISGITSQLVLDDEIIFEGCYAAYNEPRTGGGGIFIYFSEQGSMIVNNVLFNYCETQNSGGGIYFEWIGNTQMKLIFNVTQFTNCQAYQGGGIYAAIQSENSILELIGVKFENCKALEQFGGGGIYSYISQGSKLSIKDQCIFTICKTTQGSGGGFCSNIIDGTLNIENTTFDRCTCTQPGNGGGIYLIQGISSIISITNSSFIDCKSILNSSDQRYGWGGAIFIQTSVIAENLNETNFLMKYLVFIGCSAINSIGNNLHIQSVDTHAIGLVIKNEILLTVIDQSNPPNIISDLYTSPSYAYDYMGINQSIETSNRGTINLNLHNPLFEQFFISYVPNPTYIDSINGKDIKFCGGL</sequence>
<reference evidence="1 2" key="1">
    <citation type="submission" date="2019-03" db="EMBL/GenBank/DDBJ databases">
        <title>Single cell metagenomics reveals metabolic interactions within the superorganism composed of flagellate Streblomastix strix and complex community of Bacteroidetes bacteria on its surface.</title>
        <authorList>
            <person name="Treitli S.C."/>
            <person name="Kolisko M."/>
            <person name="Husnik F."/>
            <person name="Keeling P."/>
            <person name="Hampl V."/>
        </authorList>
    </citation>
    <scope>NUCLEOTIDE SEQUENCE [LARGE SCALE GENOMIC DNA]</scope>
    <source>
        <strain evidence="1">ST1C</strain>
    </source>
</reference>
<dbReference type="Proteomes" id="UP000324800">
    <property type="component" value="Unassembled WGS sequence"/>
</dbReference>
<dbReference type="SUPFAM" id="SSF51126">
    <property type="entry name" value="Pectin lyase-like"/>
    <property type="match status" value="1"/>
</dbReference>
<evidence type="ECO:0008006" key="3">
    <source>
        <dbReference type="Google" id="ProtNLM"/>
    </source>
</evidence>
<protein>
    <recommendedName>
        <fullName evidence="3">Right handed beta helix domain-containing protein</fullName>
    </recommendedName>
</protein>
<evidence type="ECO:0000313" key="1">
    <source>
        <dbReference type="EMBL" id="KAA6364188.1"/>
    </source>
</evidence>
<organism evidence="1 2">
    <name type="scientific">Streblomastix strix</name>
    <dbReference type="NCBI Taxonomy" id="222440"/>
    <lineage>
        <taxon>Eukaryota</taxon>
        <taxon>Metamonada</taxon>
        <taxon>Preaxostyla</taxon>
        <taxon>Oxymonadida</taxon>
        <taxon>Streblomastigidae</taxon>
        <taxon>Streblomastix</taxon>
    </lineage>
</organism>
<accession>A0A5J4U1F6</accession>
<dbReference type="EMBL" id="SNRW01021964">
    <property type="protein sequence ID" value="KAA6364188.1"/>
    <property type="molecule type" value="Genomic_DNA"/>
</dbReference>
<evidence type="ECO:0000313" key="2">
    <source>
        <dbReference type="Proteomes" id="UP000324800"/>
    </source>
</evidence>
<proteinExistence type="predicted"/>
<dbReference type="OrthoDB" id="10693253at2759"/>
<gene>
    <name evidence="1" type="ORF">EZS28_040285</name>
</gene>